<name>A0A7Y0L118_9FIRM</name>
<keyword evidence="1" id="KW-1133">Transmembrane helix</keyword>
<dbReference type="Proteomes" id="UP000533476">
    <property type="component" value="Unassembled WGS sequence"/>
</dbReference>
<evidence type="ECO:0000313" key="3">
    <source>
        <dbReference type="Proteomes" id="UP000533476"/>
    </source>
</evidence>
<feature type="transmembrane region" description="Helical" evidence="1">
    <location>
        <begin position="139"/>
        <end position="155"/>
    </location>
</feature>
<feature type="transmembrane region" description="Helical" evidence="1">
    <location>
        <begin position="286"/>
        <end position="302"/>
    </location>
</feature>
<feature type="transmembrane region" description="Helical" evidence="1">
    <location>
        <begin position="111"/>
        <end position="132"/>
    </location>
</feature>
<comment type="caution">
    <text evidence="2">The sequence shown here is derived from an EMBL/GenBank/DDBJ whole genome shotgun (WGS) entry which is preliminary data.</text>
</comment>
<feature type="transmembrane region" description="Helical" evidence="1">
    <location>
        <begin position="175"/>
        <end position="193"/>
    </location>
</feature>
<reference evidence="2 3" key="1">
    <citation type="submission" date="2020-04" db="EMBL/GenBank/DDBJ databases">
        <authorList>
            <person name="Zhang R."/>
            <person name="Schippers A."/>
        </authorList>
    </citation>
    <scope>NUCLEOTIDE SEQUENCE [LARGE SCALE GENOMIC DNA]</scope>
    <source>
        <strain evidence="2 3">DSM 109850</strain>
    </source>
</reference>
<dbReference type="AlphaFoldDB" id="A0A7Y0L118"/>
<keyword evidence="1" id="KW-0472">Membrane</keyword>
<keyword evidence="1" id="KW-0812">Transmembrane</keyword>
<evidence type="ECO:0000256" key="1">
    <source>
        <dbReference type="SAM" id="Phobius"/>
    </source>
</evidence>
<organism evidence="2 3">
    <name type="scientific">Sulfobacillus harzensis</name>
    <dbReference type="NCBI Taxonomy" id="2729629"/>
    <lineage>
        <taxon>Bacteria</taxon>
        <taxon>Bacillati</taxon>
        <taxon>Bacillota</taxon>
        <taxon>Clostridia</taxon>
        <taxon>Eubacteriales</taxon>
        <taxon>Clostridiales Family XVII. Incertae Sedis</taxon>
        <taxon>Sulfobacillus</taxon>
    </lineage>
</organism>
<feature type="transmembrane region" description="Helical" evidence="1">
    <location>
        <begin position="200"/>
        <end position="218"/>
    </location>
</feature>
<sequence length="350" mass="37942">MLMGTGQQAPANTLALFYVINLVIALGVLVLGGTFLAKRWHGLRNLPESPARTILAVGLAGLWILDGLLQAQPLMATAFISELVAPAAQEQPRILYELMHFGMHIWNQHPISWDIVAIWVQIGIGLAILLGSERRGRRVGLLLSIVWSLVVWVFGEGLGSLFSGGSMLLGSPGSAPLYTLAAVALLIPSGAWPARVKCRLVRASMILLWLLSAFLQAWPPNQWWSARQLFGYFHSQASMPEPAAISAPIYAVAHLAQAHPVFTNGVLTALFLAIAALWAFNRTLHAAWLSTTIVSFLVWWLGQDFGVFGGMGTDPNTAALILLALAVMRWSPLTRTAKPSPRPTYQSSAS</sequence>
<feature type="transmembrane region" description="Helical" evidence="1">
    <location>
        <begin position="49"/>
        <end position="65"/>
    </location>
</feature>
<feature type="transmembrane region" description="Helical" evidence="1">
    <location>
        <begin position="261"/>
        <end position="279"/>
    </location>
</feature>
<keyword evidence="3" id="KW-1185">Reference proteome</keyword>
<dbReference type="RefSeq" id="WP_169096538.1">
    <property type="nucleotide sequence ID" value="NZ_JABBVZ010000006.1"/>
</dbReference>
<protein>
    <submittedName>
        <fullName evidence="2">Uncharacterized protein</fullName>
    </submittedName>
</protein>
<gene>
    <name evidence="2" type="ORF">HIJ39_02940</name>
</gene>
<dbReference type="EMBL" id="JABBVZ010000006">
    <property type="protein sequence ID" value="NMP21312.1"/>
    <property type="molecule type" value="Genomic_DNA"/>
</dbReference>
<feature type="transmembrane region" description="Helical" evidence="1">
    <location>
        <begin position="308"/>
        <end position="328"/>
    </location>
</feature>
<evidence type="ECO:0000313" key="2">
    <source>
        <dbReference type="EMBL" id="NMP21312.1"/>
    </source>
</evidence>
<feature type="transmembrane region" description="Helical" evidence="1">
    <location>
        <begin position="15"/>
        <end position="37"/>
    </location>
</feature>
<proteinExistence type="predicted"/>
<accession>A0A7Y0L118</accession>